<organism evidence="6 7">
    <name type="scientific">Tessaracoccus antarcticus</name>
    <dbReference type="NCBI Taxonomy" id="2479848"/>
    <lineage>
        <taxon>Bacteria</taxon>
        <taxon>Bacillati</taxon>
        <taxon>Actinomycetota</taxon>
        <taxon>Actinomycetes</taxon>
        <taxon>Propionibacteriales</taxon>
        <taxon>Propionibacteriaceae</taxon>
        <taxon>Tessaracoccus</taxon>
    </lineage>
</organism>
<keyword evidence="7" id="KW-1185">Reference proteome</keyword>
<dbReference type="Pfam" id="PF21621">
    <property type="entry name" value="MPI_cupin_dom"/>
    <property type="match status" value="1"/>
</dbReference>
<dbReference type="Proteomes" id="UP000275256">
    <property type="component" value="Unassembled WGS sequence"/>
</dbReference>
<evidence type="ECO:0000259" key="5">
    <source>
        <dbReference type="Pfam" id="PF21621"/>
    </source>
</evidence>
<dbReference type="EMBL" id="REFW01000002">
    <property type="protein sequence ID" value="RMB59851.1"/>
    <property type="molecule type" value="Genomic_DNA"/>
</dbReference>
<dbReference type="GO" id="GO:0016301">
    <property type="term" value="F:kinase activity"/>
    <property type="evidence" value="ECO:0007669"/>
    <property type="project" value="UniProtKB-KW"/>
</dbReference>
<evidence type="ECO:0000313" key="6">
    <source>
        <dbReference type="EMBL" id="RMB59851.1"/>
    </source>
</evidence>
<keyword evidence="6" id="KW-0418">Kinase</keyword>
<dbReference type="OrthoDB" id="9808275at2"/>
<evidence type="ECO:0000313" key="7">
    <source>
        <dbReference type="Proteomes" id="UP000275256"/>
    </source>
</evidence>
<protein>
    <recommendedName>
        <fullName evidence="3">Phosphohexomutase</fullName>
    </recommendedName>
    <alternativeName>
        <fullName evidence="4">Phosphomannose isomerase</fullName>
    </alternativeName>
</protein>
<keyword evidence="1" id="KW-0479">Metal-binding</keyword>
<evidence type="ECO:0000256" key="1">
    <source>
        <dbReference type="ARBA" id="ARBA00022723"/>
    </source>
</evidence>
<dbReference type="PANTHER" id="PTHR42742:SF3">
    <property type="entry name" value="FRUCTOKINASE"/>
    <property type="match status" value="1"/>
</dbReference>
<dbReference type="PANTHER" id="PTHR42742">
    <property type="entry name" value="TRANSCRIPTIONAL REPRESSOR MPRA"/>
    <property type="match status" value="1"/>
</dbReference>
<reference evidence="6 7" key="1">
    <citation type="submission" date="2018-10" db="EMBL/GenBank/DDBJ databases">
        <title>Tessaracoccus antarcticuss sp. nov., isolated from sediment.</title>
        <authorList>
            <person name="Zhou L.Y."/>
            <person name="Du Z.J."/>
        </authorList>
    </citation>
    <scope>NUCLEOTIDE SEQUENCE [LARGE SCALE GENOMIC DNA]</scope>
    <source>
        <strain evidence="6 7">JDX10</strain>
    </source>
</reference>
<dbReference type="Gene3D" id="2.60.120.10">
    <property type="entry name" value="Jelly Rolls"/>
    <property type="match status" value="2"/>
</dbReference>
<evidence type="ECO:0000256" key="3">
    <source>
        <dbReference type="ARBA" id="ARBA00029741"/>
    </source>
</evidence>
<dbReference type="SUPFAM" id="SSF51182">
    <property type="entry name" value="RmlC-like cupins"/>
    <property type="match status" value="1"/>
</dbReference>
<dbReference type="InterPro" id="IPR051804">
    <property type="entry name" value="Carb_Metab_Reg_Kinase/Isom"/>
</dbReference>
<evidence type="ECO:0000256" key="4">
    <source>
        <dbReference type="ARBA" id="ARBA00030762"/>
    </source>
</evidence>
<dbReference type="InterPro" id="IPR049071">
    <property type="entry name" value="MPI_cupin_dom"/>
</dbReference>
<proteinExistence type="predicted"/>
<evidence type="ECO:0000256" key="2">
    <source>
        <dbReference type="ARBA" id="ARBA00022833"/>
    </source>
</evidence>
<dbReference type="RefSeq" id="WP_121901331.1">
    <property type="nucleotide sequence ID" value="NZ_REFW01000002.1"/>
</dbReference>
<dbReference type="InterPro" id="IPR014710">
    <property type="entry name" value="RmlC-like_jellyroll"/>
</dbReference>
<feature type="domain" description="Mannose-6-phosphate isomerase cupin" evidence="5">
    <location>
        <begin position="258"/>
        <end position="327"/>
    </location>
</feature>
<dbReference type="AlphaFoldDB" id="A0A3M0G4C3"/>
<name>A0A3M0G4C3_9ACTN</name>
<comment type="caution">
    <text evidence="6">The sequence shown here is derived from an EMBL/GenBank/DDBJ whole genome shotgun (WGS) entry which is preliminary data.</text>
</comment>
<dbReference type="CDD" id="cd07010">
    <property type="entry name" value="cupin_PMI_type_I_N_bac"/>
    <property type="match status" value="1"/>
</dbReference>
<accession>A0A3M0G4C3</accession>
<sequence length="336" mass="35990">MQPLLLPANQPADRFYRGGPAIRAFRRGQGAAGDFVPEDWVGSTTTLFGEDRLGLTTLPDGKVLRDAILEEPGRWLGQNHLDSFGVDPKILVKLLDAGERLPVHAHPDVSFAAEHLGAAHGKAEAWFALAPGTVHVGLKRDISRQELLDLMSSQNTTELLGLLHERRLEPGDTLFVPPGTLHAIGEGNFVVEVQEPEDMSILAEWKTFAIDGAKDGHLGLGFNRAVDAIDRRGYSDAEVDSLITRQRTGPSILSPLADDYFCVARCDVDGEALMLPAMFQVLIMVSGEVELASQGGDIAMRKGDTVLVGHGCGDVRLTGSGSVVAVLPPLRAAAPS</sequence>
<dbReference type="GO" id="GO:0046872">
    <property type="term" value="F:metal ion binding"/>
    <property type="evidence" value="ECO:0007669"/>
    <property type="project" value="UniProtKB-KW"/>
</dbReference>
<keyword evidence="2" id="KW-0862">Zinc</keyword>
<gene>
    <name evidence="6" type="ORF">EAX62_08910</name>
</gene>
<keyword evidence="6" id="KW-0808">Transferase</keyword>
<dbReference type="InterPro" id="IPR011051">
    <property type="entry name" value="RmlC_Cupin_sf"/>
</dbReference>